<accession>A0ABW3Q1H4</accession>
<sequence>MRNKVIIMYLLSFFLLLDIVRIVVPSTAHACSCAEPISMEEQMIRKTAIFTGKLISLSQPNRGIISSSADPVAAQFEVINVWKGDLGAETTVYTAISSESCGYEGFEVDEEFIVFASGPYDQLKTGLCEGTKQLGSAQEELAALEAGYKPVAVTSHEKNAPEISIVYKDTRSSQVWIVPSVIAVAMLAVTLLVVLYKRWKN</sequence>
<keyword evidence="1" id="KW-0472">Membrane</keyword>
<proteinExistence type="predicted"/>
<evidence type="ECO:0008006" key="4">
    <source>
        <dbReference type="Google" id="ProtNLM"/>
    </source>
</evidence>
<evidence type="ECO:0000256" key="1">
    <source>
        <dbReference type="SAM" id="Phobius"/>
    </source>
</evidence>
<gene>
    <name evidence="2" type="ORF">ACFQ3J_22595</name>
</gene>
<dbReference type="Proteomes" id="UP001597169">
    <property type="component" value="Unassembled WGS sequence"/>
</dbReference>
<evidence type="ECO:0000313" key="3">
    <source>
        <dbReference type="Proteomes" id="UP001597169"/>
    </source>
</evidence>
<dbReference type="EMBL" id="JBHTKX010000005">
    <property type="protein sequence ID" value="MFD1130928.1"/>
    <property type="molecule type" value="Genomic_DNA"/>
</dbReference>
<keyword evidence="3" id="KW-1185">Reference proteome</keyword>
<protein>
    <recommendedName>
        <fullName evidence="4">Tissue inhibitor of metalloproteinase</fullName>
    </recommendedName>
</protein>
<dbReference type="RefSeq" id="WP_091161032.1">
    <property type="nucleotide sequence ID" value="NZ_JBHTKX010000005.1"/>
</dbReference>
<dbReference type="Gene3D" id="2.40.50.120">
    <property type="match status" value="1"/>
</dbReference>
<reference evidence="3" key="1">
    <citation type="journal article" date="2019" name="Int. J. Syst. Evol. Microbiol.">
        <title>The Global Catalogue of Microorganisms (GCM) 10K type strain sequencing project: providing services to taxonomists for standard genome sequencing and annotation.</title>
        <authorList>
            <consortium name="The Broad Institute Genomics Platform"/>
            <consortium name="The Broad Institute Genome Sequencing Center for Infectious Disease"/>
            <person name="Wu L."/>
            <person name="Ma J."/>
        </authorList>
    </citation>
    <scope>NUCLEOTIDE SEQUENCE [LARGE SCALE GENOMIC DNA]</scope>
    <source>
        <strain evidence="3">CCUG 53519</strain>
    </source>
</reference>
<evidence type="ECO:0000313" key="2">
    <source>
        <dbReference type="EMBL" id="MFD1130928.1"/>
    </source>
</evidence>
<comment type="caution">
    <text evidence="2">The sequence shown here is derived from an EMBL/GenBank/DDBJ whole genome shotgun (WGS) entry which is preliminary data.</text>
</comment>
<dbReference type="InterPro" id="IPR008993">
    <property type="entry name" value="TIMP-like_OB-fold"/>
</dbReference>
<keyword evidence="1" id="KW-1133">Transmembrane helix</keyword>
<keyword evidence="1" id="KW-0812">Transmembrane</keyword>
<dbReference type="SUPFAM" id="SSF50242">
    <property type="entry name" value="TIMP-like"/>
    <property type="match status" value="1"/>
</dbReference>
<feature type="transmembrane region" description="Helical" evidence="1">
    <location>
        <begin position="176"/>
        <end position="196"/>
    </location>
</feature>
<organism evidence="2 3">
    <name type="scientific">Paenibacillus provencensis</name>
    <dbReference type="NCBI Taxonomy" id="441151"/>
    <lineage>
        <taxon>Bacteria</taxon>
        <taxon>Bacillati</taxon>
        <taxon>Bacillota</taxon>
        <taxon>Bacilli</taxon>
        <taxon>Bacillales</taxon>
        <taxon>Paenibacillaceae</taxon>
        <taxon>Paenibacillus</taxon>
    </lineage>
</organism>
<name>A0ABW3Q1H4_9BACL</name>